<dbReference type="InterPro" id="IPR041492">
    <property type="entry name" value="HAD_2"/>
</dbReference>
<dbReference type="SFLD" id="SFLDG01129">
    <property type="entry name" value="C1.5:_HAD__Beta-PGM__Phosphata"/>
    <property type="match status" value="1"/>
</dbReference>
<protein>
    <submittedName>
        <fullName evidence="5">HAD-IA family hydrolase</fullName>
    </submittedName>
</protein>
<dbReference type="PANTHER" id="PTHR46193:SF10">
    <property type="entry name" value="6-PHOSPHOGLUCONATE PHOSPHATASE"/>
    <property type="match status" value="1"/>
</dbReference>
<dbReference type="SFLD" id="SFLDS00003">
    <property type="entry name" value="Haloacid_Dehalogenase"/>
    <property type="match status" value="1"/>
</dbReference>
<comment type="similarity">
    <text evidence="2">Belongs to the HAD-like hydrolase superfamily. CbbY/CbbZ/Gph/YieH family.</text>
</comment>
<dbReference type="RefSeq" id="WP_161314331.1">
    <property type="nucleotide sequence ID" value="NZ_WTUW01000001.1"/>
</dbReference>
<dbReference type="InterPro" id="IPR036412">
    <property type="entry name" value="HAD-like_sf"/>
</dbReference>
<dbReference type="GO" id="GO:0016787">
    <property type="term" value="F:hydrolase activity"/>
    <property type="evidence" value="ECO:0007669"/>
    <property type="project" value="UniProtKB-KW"/>
</dbReference>
<dbReference type="EMBL" id="WTUW01000001">
    <property type="protein sequence ID" value="MZR29801.1"/>
    <property type="molecule type" value="Genomic_DNA"/>
</dbReference>
<keyword evidence="5" id="KW-0378">Hydrolase</keyword>
<dbReference type="Gene3D" id="3.40.50.1000">
    <property type="entry name" value="HAD superfamily/HAD-like"/>
    <property type="match status" value="1"/>
</dbReference>
<proteinExistence type="inferred from homology"/>
<evidence type="ECO:0000256" key="2">
    <source>
        <dbReference type="ARBA" id="ARBA00006171"/>
    </source>
</evidence>
<dbReference type="AlphaFoldDB" id="A0A6L8W407"/>
<organism evidence="5 6">
    <name type="scientific">Sneathiella litorea</name>
    <dbReference type="NCBI Taxonomy" id="2606216"/>
    <lineage>
        <taxon>Bacteria</taxon>
        <taxon>Pseudomonadati</taxon>
        <taxon>Pseudomonadota</taxon>
        <taxon>Alphaproteobacteria</taxon>
        <taxon>Sneathiellales</taxon>
        <taxon>Sneathiellaceae</taxon>
        <taxon>Sneathiella</taxon>
    </lineage>
</organism>
<comment type="caution">
    <text evidence="5">The sequence shown here is derived from an EMBL/GenBank/DDBJ whole genome shotgun (WGS) entry which is preliminary data.</text>
</comment>
<keyword evidence="4" id="KW-0460">Magnesium</keyword>
<dbReference type="NCBIfam" id="TIGR01509">
    <property type="entry name" value="HAD-SF-IA-v3"/>
    <property type="match status" value="1"/>
</dbReference>
<evidence type="ECO:0000256" key="1">
    <source>
        <dbReference type="ARBA" id="ARBA00001946"/>
    </source>
</evidence>
<sequence>MRPDLVIFDCDGVLVDTEPTSNAVLAANLTRHGLKLSTEDCMRMFTGWSMANVEKEALRLGATLPENWMEEIYGEEFDALKKGVPATEGIHEILDRLDALHLPYCVVSNGSEDKMAITLGQNGLLERFMGAIFSAHTLKTSKPDPALFVAALETFRVEPSRAVVIEDSVLGAIGAQRAGISCYGFAPHHDGVDLAAAGASIFKNMRQLVSLLNI</sequence>
<evidence type="ECO:0000256" key="4">
    <source>
        <dbReference type="ARBA" id="ARBA00022842"/>
    </source>
</evidence>
<name>A0A6L8W407_9PROT</name>
<dbReference type="PANTHER" id="PTHR46193">
    <property type="entry name" value="6-PHOSPHOGLUCONATE PHOSPHATASE"/>
    <property type="match status" value="1"/>
</dbReference>
<dbReference type="PRINTS" id="PR00413">
    <property type="entry name" value="HADHALOGNASE"/>
</dbReference>
<accession>A0A6L8W407</accession>
<dbReference type="Gene3D" id="1.10.150.240">
    <property type="entry name" value="Putative phosphatase, domain 2"/>
    <property type="match status" value="1"/>
</dbReference>
<evidence type="ECO:0000313" key="5">
    <source>
        <dbReference type="EMBL" id="MZR29801.1"/>
    </source>
</evidence>
<evidence type="ECO:0000313" key="6">
    <source>
        <dbReference type="Proteomes" id="UP000476030"/>
    </source>
</evidence>
<dbReference type="InterPro" id="IPR051600">
    <property type="entry name" value="Beta-PGM-like"/>
</dbReference>
<gene>
    <name evidence="5" type="ORF">GQE98_04040</name>
</gene>
<dbReference type="GO" id="GO:0046872">
    <property type="term" value="F:metal ion binding"/>
    <property type="evidence" value="ECO:0007669"/>
    <property type="project" value="UniProtKB-KW"/>
</dbReference>
<dbReference type="Pfam" id="PF13419">
    <property type="entry name" value="HAD_2"/>
    <property type="match status" value="1"/>
</dbReference>
<dbReference type="InterPro" id="IPR023198">
    <property type="entry name" value="PGP-like_dom2"/>
</dbReference>
<dbReference type="SUPFAM" id="SSF56784">
    <property type="entry name" value="HAD-like"/>
    <property type="match status" value="1"/>
</dbReference>
<dbReference type="InterPro" id="IPR006439">
    <property type="entry name" value="HAD-SF_hydro_IA"/>
</dbReference>
<reference evidence="5 6" key="1">
    <citation type="submission" date="2019-12" db="EMBL/GenBank/DDBJ databases">
        <title>Snethiella sp. nov. sp. isolated from sea sand.</title>
        <authorList>
            <person name="Kim J."/>
            <person name="Jeong S.E."/>
            <person name="Jung H.S."/>
            <person name="Jeon C.O."/>
        </authorList>
    </citation>
    <scope>NUCLEOTIDE SEQUENCE [LARGE SCALE GENOMIC DNA]</scope>
    <source>
        <strain evidence="5 6">DP05</strain>
    </source>
</reference>
<comment type="cofactor">
    <cofactor evidence="1">
        <name>Mg(2+)</name>
        <dbReference type="ChEBI" id="CHEBI:18420"/>
    </cofactor>
</comment>
<dbReference type="Proteomes" id="UP000476030">
    <property type="component" value="Unassembled WGS sequence"/>
</dbReference>
<keyword evidence="6" id="KW-1185">Reference proteome</keyword>
<dbReference type="InterPro" id="IPR023214">
    <property type="entry name" value="HAD_sf"/>
</dbReference>
<evidence type="ECO:0000256" key="3">
    <source>
        <dbReference type="ARBA" id="ARBA00022723"/>
    </source>
</evidence>
<keyword evidence="3" id="KW-0479">Metal-binding</keyword>